<comment type="caution">
    <text evidence="1">The sequence shown here is derived from an EMBL/GenBank/DDBJ whole genome shotgun (WGS) entry which is preliminary data.</text>
</comment>
<name>A0A8T0IED6_CERPU</name>
<proteinExistence type="predicted"/>
<evidence type="ECO:0000313" key="2">
    <source>
        <dbReference type="Proteomes" id="UP000822688"/>
    </source>
</evidence>
<keyword evidence="2" id="KW-1185">Reference proteome</keyword>
<dbReference type="EMBL" id="CM026424">
    <property type="protein sequence ID" value="KAG0580828.1"/>
    <property type="molecule type" value="Genomic_DNA"/>
</dbReference>
<protein>
    <submittedName>
        <fullName evidence="1">Uncharacterized protein</fullName>
    </submittedName>
</protein>
<dbReference type="Proteomes" id="UP000822688">
    <property type="component" value="Chromosome 4"/>
</dbReference>
<dbReference type="AlphaFoldDB" id="A0A8T0IED6"/>
<sequence>MLEARWEWLHWRQLWEWGWVKKPSSWAQPRRGSGGQRMVGMEGRETVGRSGSFQWEGSMSKSARAVLAVWAMVLRDSLAVLAALASVSWMLAMEELMSLFGAHVRKWSGQASRCRGESTGPPQMFLCFFVAYTAKDESATAATMPTLWAAFRVILHSICLRGELGVGVILDPPLSLPHLHNSPSYSIVGLFQPVEDAIWKFEFICNYEGRIRSRLMAAPRFSAPTSCDVTLLGTIYSISPRKLTRLLQYLCFRVRAGQRARSSLILTHTTSSAKEHEITCDEPSVPSFYNIPCSGTPRESTLRACNSSQEMAMYICDTNGQILQRNSVRLLYHEESEKWTRTCPTWITP</sequence>
<reference evidence="1" key="1">
    <citation type="submission" date="2020-06" db="EMBL/GenBank/DDBJ databases">
        <title>WGS assembly of Ceratodon purpureus strain R40.</title>
        <authorList>
            <person name="Carey S.B."/>
            <person name="Jenkins J."/>
            <person name="Shu S."/>
            <person name="Lovell J.T."/>
            <person name="Sreedasyam A."/>
            <person name="Maumus F."/>
            <person name="Tiley G.P."/>
            <person name="Fernandez-Pozo N."/>
            <person name="Barry K."/>
            <person name="Chen C."/>
            <person name="Wang M."/>
            <person name="Lipzen A."/>
            <person name="Daum C."/>
            <person name="Saski C.A."/>
            <person name="Payton A.C."/>
            <person name="Mcbreen J.C."/>
            <person name="Conrad R.E."/>
            <person name="Kollar L.M."/>
            <person name="Olsson S."/>
            <person name="Huttunen S."/>
            <person name="Landis J.B."/>
            <person name="Wickett N.J."/>
            <person name="Johnson M.G."/>
            <person name="Rensing S.A."/>
            <person name="Grimwood J."/>
            <person name="Schmutz J."/>
            <person name="Mcdaniel S.F."/>
        </authorList>
    </citation>
    <scope>NUCLEOTIDE SEQUENCE</scope>
    <source>
        <strain evidence="1">R40</strain>
    </source>
</reference>
<organism evidence="1 2">
    <name type="scientific">Ceratodon purpureus</name>
    <name type="common">Fire moss</name>
    <name type="synonym">Dicranum purpureum</name>
    <dbReference type="NCBI Taxonomy" id="3225"/>
    <lineage>
        <taxon>Eukaryota</taxon>
        <taxon>Viridiplantae</taxon>
        <taxon>Streptophyta</taxon>
        <taxon>Embryophyta</taxon>
        <taxon>Bryophyta</taxon>
        <taxon>Bryophytina</taxon>
        <taxon>Bryopsida</taxon>
        <taxon>Dicranidae</taxon>
        <taxon>Pseudoditrichales</taxon>
        <taxon>Ditrichaceae</taxon>
        <taxon>Ceratodon</taxon>
    </lineage>
</organism>
<evidence type="ECO:0000313" key="1">
    <source>
        <dbReference type="EMBL" id="KAG0580828.1"/>
    </source>
</evidence>
<accession>A0A8T0IED6</accession>
<gene>
    <name evidence="1" type="ORF">KC19_4G203000</name>
</gene>